<dbReference type="InterPro" id="IPR011993">
    <property type="entry name" value="PH-like_dom_sf"/>
</dbReference>
<dbReference type="Pfam" id="PF15410">
    <property type="entry name" value="PH_9"/>
    <property type="match status" value="2"/>
</dbReference>
<dbReference type="STRING" id="46835.A0A504YT27"/>
<dbReference type="OrthoDB" id="2157641at2759"/>
<feature type="compositionally biased region" description="Low complexity" evidence="2">
    <location>
        <begin position="147"/>
        <end position="160"/>
    </location>
</feature>
<evidence type="ECO:0000259" key="3">
    <source>
        <dbReference type="SMART" id="SM00233"/>
    </source>
</evidence>
<feature type="domain" description="PH" evidence="3">
    <location>
        <begin position="18"/>
        <end position="359"/>
    </location>
</feature>
<organism evidence="4 5">
    <name type="scientific">Fasciola gigantica</name>
    <name type="common">Giant liver fluke</name>
    <dbReference type="NCBI Taxonomy" id="46835"/>
    <lineage>
        <taxon>Eukaryota</taxon>
        <taxon>Metazoa</taxon>
        <taxon>Spiralia</taxon>
        <taxon>Lophotrochozoa</taxon>
        <taxon>Platyhelminthes</taxon>
        <taxon>Trematoda</taxon>
        <taxon>Digenea</taxon>
        <taxon>Plagiorchiida</taxon>
        <taxon>Echinostomata</taxon>
        <taxon>Echinostomatoidea</taxon>
        <taxon>Fasciolidae</taxon>
        <taxon>Fasciola</taxon>
    </lineage>
</organism>
<dbReference type="InterPro" id="IPR041681">
    <property type="entry name" value="PH_9"/>
</dbReference>
<feature type="coiled-coil region" evidence="1">
    <location>
        <begin position="385"/>
        <end position="412"/>
    </location>
</feature>
<keyword evidence="1" id="KW-0175">Coiled coil</keyword>
<protein>
    <submittedName>
        <fullName evidence="4">PH and SEC7 domain-containing protein 3</fullName>
    </submittedName>
</protein>
<feature type="region of interest" description="Disordered" evidence="2">
    <location>
        <begin position="449"/>
        <end position="504"/>
    </location>
</feature>
<proteinExistence type="predicted"/>
<feature type="region of interest" description="Disordered" evidence="2">
    <location>
        <begin position="796"/>
        <end position="832"/>
    </location>
</feature>
<feature type="region of interest" description="Disordered" evidence="2">
    <location>
        <begin position="134"/>
        <end position="218"/>
    </location>
</feature>
<feature type="compositionally biased region" description="Polar residues" evidence="2">
    <location>
        <begin position="691"/>
        <end position="701"/>
    </location>
</feature>
<feature type="compositionally biased region" description="Polar residues" evidence="2">
    <location>
        <begin position="194"/>
        <end position="218"/>
    </location>
</feature>
<dbReference type="AlphaFoldDB" id="A0A504YT27"/>
<evidence type="ECO:0000256" key="1">
    <source>
        <dbReference type="SAM" id="Coils"/>
    </source>
</evidence>
<feature type="compositionally biased region" description="Polar residues" evidence="2">
    <location>
        <begin position="817"/>
        <end position="829"/>
    </location>
</feature>
<dbReference type="SMART" id="SM00233">
    <property type="entry name" value="PH"/>
    <property type="match status" value="1"/>
</dbReference>
<evidence type="ECO:0000313" key="4">
    <source>
        <dbReference type="EMBL" id="TPP60928.1"/>
    </source>
</evidence>
<accession>A0A504YT27</accession>
<feature type="compositionally biased region" description="Basic and acidic residues" evidence="2">
    <location>
        <begin position="450"/>
        <end position="462"/>
    </location>
</feature>
<keyword evidence="5" id="KW-1185">Reference proteome</keyword>
<feature type="compositionally biased region" description="Polar residues" evidence="2">
    <location>
        <begin position="463"/>
        <end position="483"/>
    </location>
</feature>
<feature type="compositionally biased region" description="Basic and acidic residues" evidence="2">
    <location>
        <begin position="96"/>
        <end position="113"/>
    </location>
</feature>
<dbReference type="Proteomes" id="UP000316759">
    <property type="component" value="Unassembled WGS sequence"/>
</dbReference>
<name>A0A504YT27_FASGI</name>
<dbReference type="SUPFAM" id="SSF50729">
    <property type="entry name" value="PH domain-like"/>
    <property type="match status" value="2"/>
</dbReference>
<evidence type="ECO:0000256" key="2">
    <source>
        <dbReference type="SAM" id="MobiDB-lite"/>
    </source>
</evidence>
<feature type="region of interest" description="Disordered" evidence="2">
    <location>
        <begin position="87"/>
        <end position="120"/>
    </location>
</feature>
<dbReference type="InterPro" id="IPR001849">
    <property type="entry name" value="PH_domain"/>
</dbReference>
<sequence>MAETNAREYMRGLLVRKWVMESHGKKTSLGRRGWKVYYARLRDLVLYMYKNAIVANAAARAEELHNLHQQQMQQHQNYMRHLVMQQQQLAPLQSREQSEHEDNNEDGDAKVGEHSGNSLTEGYVSDLIDAKDSHVGDGSVADSTLEQTQSTTGNNSSSASMRILQKTRPDDKHTSGSDEFSADNSQREDEIDNESCSGPNSNPPQIDRNSSVSGLDQQAVSLDSPCATLDANSSVSPSISKGTAKTATTISGISHPYMMENSPAIGSTMCVPPSMTFAPTPHAALAFPPPPSFVPPAIPPPEAVIRIAHAIASRATDYLKKPNVFRLKTREGAEYLFEVADAKELDMWVERINFVAALLSAPSIPGPIGSERGFYRPHLPVTCTKLSMREQLEEHQRRLIELGRELSDLHKRLPITSGSKTLRPTRASSISGRTSDVARAAAAAVLARNANRESKSAKKEENSVASDITTGTMEVDLISSTEQQRVDENNTEPVTTSNPNSTSVFTNATNTSSSSTVSLISVFSTSSLGRRRKTSSGSLCGTADTTLGPVLTAKQRAEHEERVQFTEAEIHRYKTYARLLEAELFRIQQSSAAVAHAAALAAANNFSPYINPYNLPGSYHGFQQYSPIGFGSGLSMPFSAPVPTQPPRHFLPRDHPAPAYTAAPNMLPLAVLGPTDPLEEESTSAEHTLDPVSSTSHANTSGCMNTAPLPSLYPVPATVPVATRPRSLSYSYYGHQLIPPSPYSPSVSGRFYSHPRQLRNPHFRQQPQQLGFGAPGSGSFGRTNGMMMLLNGHRLAEEDSTTESPPSDPVTVPTEGEPSSTSICSTSGNADKFKVPIQSSQPLCSTEGMFYEIV</sequence>
<reference evidence="4 5" key="1">
    <citation type="submission" date="2019-04" db="EMBL/GenBank/DDBJ databases">
        <title>Annotation for the trematode Fasciola gigantica.</title>
        <authorList>
            <person name="Choi Y.-J."/>
        </authorList>
    </citation>
    <scope>NUCLEOTIDE SEQUENCE [LARGE SCALE GENOMIC DNA]</scope>
    <source>
        <strain evidence="4">Uganda_cow_1</strain>
    </source>
</reference>
<dbReference type="EMBL" id="SUNJ01008807">
    <property type="protein sequence ID" value="TPP60928.1"/>
    <property type="molecule type" value="Genomic_DNA"/>
</dbReference>
<comment type="caution">
    <text evidence="4">The sequence shown here is derived from an EMBL/GenBank/DDBJ whole genome shotgun (WGS) entry which is preliminary data.</text>
</comment>
<evidence type="ECO:0000313" key="5">
    <source>
        <dbReference type="Proteomes" id="UP000316759"/>
    </source>
</evidence>
<feature type="compositionally biased region" description="Basic and acidic residues" evidence="2">
    <location>
        <begin position="167"/>
        <end position="176"/>
    </location>
</feature>
<dbReference type="Gene3D" id="2.30.29.30">
    <property type="entry name" value="Pleckstrin-homology domain (PH domain)/Phosphotyrosine-binding domain (PTB)"/>
    <property type="match status" value="2"/>
</dbReference>
<feature type="region of interest" description="Disordered" evidence="2">
    <location>
        <begin position="675"/>
        <end position="701"/>
    </location>
</feature>
<gene>
    <name evidence="4" type="ORF">FGIG_05191</name>
</gene>